<protein>
    <submittedName>
        <fullName evidence="3">PBSX family phage terminase large subunit</fullName>
    </submittedName>
</protein>
<dbReference type="InterPro" id="IPR035412">
    <property type="entry name" value="Terminase_L_N"/>
</dbReference>
<dbReference type="Pfam" id="PF04466">
    <property type="entry name" value="Terminase_3"/>
    <property type="match status" value="1"/>
</dbReference>
<evidence type="ECO:0000313" key="3">
    <source>
        <dbReference type="EMBL" id="MDK4512766.1"/>
    </source>
</evidence>
<dbReference type="InterPro" id="IPR035413">
    <property type="entry name" value="Terminase_L_C"/>
</dbReference>
<reference evidence="3" key="2">
    <citation type="submission" date="2022-04" db="EMBL/GenBank/DDBJ databases">
        <authorList>
            <person name="Livingstone P.G."/>
        </authorList>
    </citation>
    <scope>NUCLEOTIDE SEQUENCE</scope>
    <source>
        <strain evidence="3">BRON_8</strain>
    </source>
</reference>
<proteinExistence type="predicted"/>
<keyword evidence="4" id="KW-1185">Reference proteome</keyword>
<dbReference type="InterPro" id="IPR006437">
    <property type="entry name" value="Phage_terminase_lsu"/>
</dbReference>
<dbReference type="PANTHER" id="PTHR39184">
    <property type="match status" value="1"/>
</dbReference>
<name>A0AAW6WDL3_9FUSO</name>
<reference evidence="3" key="1">
    <citation type="journal article" date="2022" name="Gene">
        <title>A genome-led study on the pathogenesis of Fusobacterium necrophorum infections.</title>
        <authorList>
            <person name="Thapa G."/>
            <person name="Jayal A."/>
            <person name="Sikazwe E."/>
            <person name="Perry T."/>
            <person name="Mohammed Al Balushi A."/>
            <person name="Livingstone P."/>
        </authorList>
    </citation>
    <scope>NUCLEOTIDE SEQUENCE</scope>
    <source>
        <strain evidence="3">BRON_8</strain>
    </source>
</reference>
<evidence type="ECO:0000259" key="1">
    <source>
        <dbReference type="Pfam" id="PF04466"/>
    </source>
</evidence>
<dbReference type="InterPro" id="IPR027417">
    <property type="entry name" value="P-loop_NTPase"/>
</dbReference>
<dbReference type="EMBL" id="JAMGTK010000023">
    <property type="protein sequence ID" value="MDK4512766.1"/>
    <property type="molecule type" value="Genomic_DNA"/>
</dbReference>
<gene>
    <name evidence="3" type="ORF">MWG07_10955</name>
</gene>
<accession>A0AAW6WDL3</accession>
<feature type="domain" description="Phage terminase large subunit N-terminal" evidence="1">
    <location>
        <begin position="39"/>
        <end position="241"/>
    </location>
</feature>
<sequence length="435" mass="50655">MISKKIDLTNRKVKKFSEVLLPNFHDLYVAWRSSKYTRYVCKGGRGSAKSTHIAFILTLSLMREPVNIAVFRKVGETLRTSVYEQIKWCIYELGLNEYFYFGVSPMEITYLARGNKFLFFGVDDPSKRKSMKNANFPIAYYWFEEVAEFRFESEVEVVIKSILRGKLQNGLKYKGFFSYNPPELKHHWVNRKYDVISDDKTAYVHHSYYYDNPYLSDEFILEAEEKKKRDYAGYEHEYLGKAIGSGIVPFPHLHIGKIPDLFIKTFDTFRNGVDWGYSVDPVAFVRWGYDRARNRICAISEYYGVQKSNKELAKNIKRKIGRNEEVICDNAEPKSVAELRSYGIRAHSSRKGKGSRESGEKMLGEMEIYIDPARTPNIAREFQIADYDVDKFGNTIPRLVDADDHTIDATRYAFEKDLKKRREAKSKKGIRPKGI</sequence>
<dbReference type="Proteomes" id="UP001173223">
    <property type="component" value="Unassembled WGS sequence"/>
</dbReference>
<evidence type="ECO:0000259" key="2">
    <source>
        <dbReference type="Pfam" id="PF17288"/>
    </source>
</evidence>
<dbReference type="PANTHER" id="PTHR39184:SF1">
    <property type="entry name" value="PBSX PHAGE TERMINASE LARGE SUBUNIT"/>
    <property type="match status" value="1"/>
</dbReference>
<dbReference type="RefSeq" id="WP_285049283.1">
    <property type="nucleotide sequence ID" value="NZ_JAMGTK010000023.1"/>
</dbReference>
<dbReference type="AlphaFoldDB" id="A0AAW6WDL3"/>
<dbReference type="InterPro" id="IPR052380">
    <property type="entry name" value="Viral_DNA_packaging_terminase"/>
</dbReference>
<feature type="domain" description="Phage terminase large subunit C-terminal" evidence="2">
    <location>
        <begin position="274"/>
        <end position="415"/>
    </location>
</feature>
<dbReference type="Gene3D" id="3.30.420.280">
    <property type="match status" value="1"/>
</dbReference>
<dbReference type="Pfam" id="PF17288">
    <property type="entry name" value="Terminase_3C"/>
    <property type="match status" value="1"/>
</dbReference>
<dbReference type="Gene3D" id="3.40.50.300">
    <property type="entry name" value="P-loop containing nucleotide triphosphate hydrolases"/>
    <property type="match status" value="1"/>
</dbReference>
<dbReference type="NCBIfam" id="TIGR01547">
    <property type="entry name" value="phage_term_2"/>
    <property type="match status" value="1"/>
</dbReference>
<comment type="caution">
    <text evidence="3">The sequence shown here is derived from an EMBL/GenBank/DDBJ whole genome shotgun (WGS) entry which is preliminary data.</text>
</comment>
<organism evidence="3 4">
    <name type="scientific">Fusobacterium necrophorum</name>
    <dbReference type="NCBI Taxonomy" id="859"/>
    <lineage>
        <taxon>Bacteria</taxon>
        <taxon>Fusobacteriati</taxon>
        <taxon>Fusobacteriota</taxon>
        <taxon>Fusobacteriia</taxon>
        <taxon>Fusobacteriales</taxon>
        <taxon>Fusobacteriaceae</taxon>
        <taxon>Fusobacterium</taxon>
    </lineage>
</organism>
<evidence type="ECO:0000313" key="4">
    <source>
        <dbReference type="Proteomes" id="UP001173223"/>
    </source>
</evidence>